<evidence type="ECO:0000313" key="2">
    <source>
        <dbReference type="Proteomes" id="UP001199816"/>
    </source>
</evidence>
<reference evidence="1 2" key="1">
    <citation type="submission" date="2021-11" db="EMBL/GenBank/DDBJ databases">
        <title>Genomic of Niabella pedocola.</title>
        <authorList>
            <person name="Wu T."/>
        </authorList>
    </citation>
    <scope>NUCLEOTIDE SEQUENCE [LARGE SCALE GENOMIC DNA]</scope>
    <source>
        <strain evidence="1 2">JCM 31011</strain>
    </source>
</reference>
<gene>
    <name evidence="1" type="ORF">LQ567_25735</name>
</gene>
<protein>
    <submittedName>
        <fullName evidence="1">Uncharacterized protein</fullName>
    </submittedName>
</protein>
<dbReference type="RefSeq" id="WP_231008801.1">
    <property type="nucleotide sequence ID" value="NZ_JAJNEC010000008.1"/>
</dbReference>
<proteinExistence type="predicted"/>
<comment type="caution">
    <text evidence="1">The sequence shown here is derived from an EMBL/GenBank/DDBJ whole genome shotgun (WGS) entry which is preliminary data.</text>
</comment>
<dbReference type="EMBL" id="JAJNEC010000008">
    <property type="protein sequence ID" value="MCD2426213.1"/>
    <property type="molecule type" value="Genomic_DNA"/>
</dbReference>
<organism evidence="1 2">
    <name type="scientific">Niabella pedocola</name>
    <dbReference type="NCBI Taxonomy" id="1752077"/>
    <lineage>
        <taxon>Bacteria</taxon>
        <taxon>Pseudomonadati</taxon>
        <taxon>Bacteroidota</taxon>
        <taxon>Chitinophagia</taxon>
        <taxon>Chitinophagales</taxon>
        <taxon>Chitinophagaceae</taxon>
        <taxon>Niabella</taxon>
    </lineage>
</organism>
<accession>A0ABS8PYR9</accession>
<name>A0ABS8PYR9_9BACT</name>
<dbReference type="Proteomes" id="UP001199816">
    <property type="component" value="Unassembled WGS sequence"/>
</dbReference>
<sequence>MLYTLKIQKLLNQGEELSLPEEKIKLLLQAIKIADENEDVEWGYDLRLMLIETERDVAFTKESIPAFAWILNVCDEHPDLFSETDFLWQYKWMMADLYDNPQVSREQVHAALEDFKLRLQRNGYGLRAYYNELYSDALVQKDAALIQEYGAKLKTVTRDQMSDCEACEMDAEVSATFELQGFEQGHEQALPLLEKQYTCVHVPMRTLANLSYEAFKNNQPELAREFCEKADVELEALTHDASALLSEIKLLVFKAFASPAVAKEQLEQLIPRVAGNQGRKVFQMALYLIEGLRQFPEPTLFNLLLKEDHALLQAGKTVYTRDELLAYFEQVARDIAVLFDRRNGNQNFIKQLEAIG</sequence>
<keyword evidence="2" id="KW-1185">Reference proteome</keyword>
<evidence type="ECO:0000313" key="1">
    <source>
        <dbReference type="EMBL" id="MCD2426213.1"/>
    </source>
</evidence>